<dbReference type="STRING" id="421072.SAMN04488097_3847"/>
<dbReference type="SUPFAM" id="SSF54909">
    <property type="entry name" value="Dimeric alpha+beta barrel"/>
    <property type="match status" value="1"/>
</dbReference>
<evidence type="ECO:0000313" key="2">
    <source>
        <dbReference type="EMBL" id="KFC18204.1"/>
    </source>
</evidence>
<evidence type="ECO:0000259" key="1">
    <source>
        <dbReference type="Pfam" id="PF07110"/>
    </source>
</evidence>
<dbReference type="InterPro" id="IPR011008">
    <property type="entry name" value="Dimeric_a/b-barrel"/>
</dbReference>
<gene>
    <name evidence="2" type="ORF">IO89_18940</name>
</gene>
<protein>
    <submittedName>
        <fullName evidence="2">Ethyl tert-butyl ether degradation protein EthD</fullName>
    </submittedName>
</protein>
<name>A0A085B6V9_9FLAO</name>
<dbReference type="EMBL" id="JPLY01000008">
    <property type="protein sequence ID" value="KFC18204.1"/>
    <property type="molecule type" value="Genomic_DNA"/>
</dbReference>
<comment type="caution">
    <text evidence="2">The sequence shown here is derived from an EMBL/GenBank/DDBJ whole genome shotgun (WGS) entry which is preliminary data.</text>
</comment>
<dbReference type="OrthoDB" id="2613214at2"/>
<feature type="domain" description="EthD" evidence="1">
    <location>
        <begin position="12"/>
        <end position="97"/>
    </location>
</feature>
<dbReference type="eggNOG" id="ENOG5030BBF">
    <property type="taxonomic scope" value="Bacteria"/>
</dbReference>
<reference evidence="2 3" key="1">
    <citation type="submission" date="2014-07" db="EMBL/GenBank/DDBJ databases">
        <title>Epilithonimonas lactis LMG 22401 Genome.</title>
        <authorList>
            <person name="Pipes S.E."/>
            <person name="Stropko S.J."/>
        </authorList>
    </citation>
    <scope>NUCLEOTIDE SEQUENCE [LARGE SCALE GENOMIC DNA]</scope>
    <source>
        <strain evidence="2 3">LMG 24401</strain>
    </source>
</reference>
<dbReference type="Gene3D" id="3.30.70.100">
    <property type="match status" value="1"/>
</dbReference>
<dbReference type="RefSeq" id="WP_034979310.1">
    <property type="nucleotide sequence ID" value="NZ_FOFI01000007.1"/>
</dbReference>
<evidence type="ECO:0000313" key="3">
    <source>
        <dbReference type="Proteomes" id="UP000028623"/>
    </source>
</evidence>
<dbReference type="AlphaFoldDB" id="A0A085B6V9"/>
<accession>A0A085B6V9</accession>
<dbReference type="Proteomes" id="UP000028623">
    <property type="component" value="Unassembled WGS sequence"/>
</dbReference>
<dbReference type="GO" id="GO:0016491">
    <property type="term" value="F:oxidoreductase activity"/>
    <property type="evidence" value="ECO:0007669"/>
    <property type="project" value="InterPro"/>
</dbReference>
<dbReference type="Pfam" id="PF07110">
    <property type="entry name" value="EthD"/>
    <property type="match status" value="1"/>
</dbReference>
<organism evidence="2 3">
    <name type="scientific">Epilithonimonas lactis</name>
    <dbReference type="NCBI Taxonomy" id="421072"/>
    <lineage>
        <taxon>Bacteria</taxon>
        <taxon>Pseudomonadati</taxon>
        <taxon>Bacteroidota</taxon>
        <taxon>Flavobacteriia</taxon>
        <taxon>Flavobacteriales</taxon>
        <taxon>Weeksellaceae</taxon>
        <taxon>Chryseobacterium group</taxon>
        <taxon>Epilithonimonas</taxon>
    </lineage>
</organism>
<dbReference type="NCBIfam" id="TIGR02118">
    <property type="entry name" value="EthD family reductase"/>
    <property type="match status" value="1"/>
</dbReference>
<sequence length="114" mass="13302">MIKFTFLVQKLPNMSLEEFIDYHKNKHAPLFCSIPETELYVRKYVVNHPIIAEGFPKPLYDAVVEISFDSFEDFNAFFSSENYLTIVHPDEPNFFDTENYIAMANNETIVKPGK</sequence>
<proteinExistence type="predicted"/>
<dbReference type="InterPro" id="IPR009799">
    <property type="entry name" value="EthD_dom"/>
</dbReference>
<keyword evidence="3" id="KW-1185">Reference proteome</keyword>